<protein>
    <submittedName>
        <fullName evidence="15">Cytochrome P450</fullName>
    </submittedName>
</protein>
<evidence type="ECO:0000256" key="9">
    <source>
        <dbReference type="ARBA" id="ARBA00023002"/>
    </source>
</evidence>
<dbReference type="AlphaFoldDB" id="A0A9P3GQ51"/>
<dbReference type="EMBL" id="BPQB01000117">
    <property type="protein sequence ID" value="GJE99707.1"/>
    <property type="molecule type" value="Genomic_DNA"/>
</dbReference>
<dbReference type="GO" id="GO:0020037">
    <property type="term" value="F:heme binding"/>
    <property type="evidence" value="ECO:0007669"/>
    <property type="project" value="InterPro"/>
</dbReference>
<evidence type="ECO:0000256" key="8">
    <source>
        <dbReference type="ARBA" id="ARBA00022989"/>
    </source>
</evidence>
<evidence type="ECO:0000256" key="4">
    <source>
        <dbReference type="ARBA" id="ARBA00010617"/>
    </source>
</evidence>
<evidence type="ECO:0000256" key="10">
    <source>
        <dbReference type="ARBA" id="ARBA00023004"/>
    </source>
</evidence>
<comment type="cofactor">
    <cofactor evidence="1 13">
        <name>heme</name>
        <dbReference type="ChEBI" id="CHEBI:30413"/>
    </cofactor>
</comment>
<dbReference type="GO" id="GO:0005506">
    <property type="term" value="F:iron ion binding"/>
    <property type="evidence" value="ECO:0007669"/>
    <property type="project" value="InterPro"/>
</dbReference>
<feature type="binding site" description="axial binding residue" evidence="13">
    <location>
        <position position="455"/>
    </location>
    <ligand>
        <name>heme</name>
        <dbReference type="ChEBI" id="CHEBI:30413"/>
    </ligand>
    <ligandPart>
        <name>Fe</name>
        <dbReference type="ChEBI" id="CHEBI:18248"/>
    </ligandPart>
</feature>
<dbReference type="Proteomes" id="UP000703269">
    <property type="component" value="Unassembled WGS sequence"/>
</dbReference>
<dbReference type="InterPro" id="IPR017972">
    <property type="entry name" value="Cyt_P450_CS"/>
</dbReference>
<evidence type="ECO:0000256" key="12">
    <source>
        <dbReference type="ARBA" id="ARBA00023136"/>
    </source>
</evidence>
<keyword evidence="11 14" id="KW-0503">Monooxygenase</keyword>
<keyword evidence="6" id="KW-0812">Transmembrane</keyword>
<dbReference type="InterPro" id="IPR002401">
    <property type="entry name" value="Cyt_P450_E_grp-I"/>
</dbReference>
<evidence type="ECO:0000256" key="3">
    <source>
        <dbReference type="ARBA" id="ARBA00005179"/>
    </source>
</evidence>
<keyword evidence="7 13" id="KW-0479">Metal-binding</keyword>
<dbReference type="InterPro" id="IPR036396">
    <property type="entry name" value="Cyt_P450_sf"/>
</dbReference>
<evidence type="ECO:0000256" key="13">
    <source>
        <dbReference type="PIRSR" id="PIRSR602401-1"/>
    </source>
</evidence>
<accession>A0A9P3GQ51</accession>
<dbReference type="Pfam" id="PF00067">
    <property type="entry name" value="p450"/>
    <property type="match status" value="1"/>
</dbReference>
<dbReference type="GO" id="GO:0016020">
    <property type="term" value="C:membrane"/>
    <property type="evidence" value="ECO:0007669"/>
    <property type="project" value="UniProtKB-SubCell"/>
</dbReference>
<evidence type="ECO:0000256" key="6">
    <source>
        <dbReference type="ARBA" id="ARBA00022692"/>
    </source>
</evidence>
<evidence type="ECO:0000256" key="14">
    <source>
        <dbReference type="RuleBase" id="RU000461"/>
    </source>
</evidence>
<evidence type="ECO:0000256" key="1">
    <source>
        <dbReference type="ARBA" id="ARBA00001971"/>
    </source>
</evidence>
<keyword evidence="5 13" id="KW-0349">Heme</keyword>
<dbReference type="CDD" id="cd11065">
    <property type="entry name" value="CYP64-like"/>
    <property type="match status" value="1"/>
</dbReference>
<comment type="pathway">
    <text evidence="3">Secondary metabolite biosynthesis.</text>
</comment>
<evidence type="ECO:0000313" key="16">
    <source>
        <dbReference type="Proteomes" id="UP000703269"/>
    </source>
</evidence>
<keyword evidence="8" id="KW-1133">Transmembrane helix</keyword>
<dbReference type="PRINTS" id="PR00463">
    <property type="entry name" value="EP450I"/>
</dbReference>
<comment type="similarity">
    <text evidence="4 14">Belongs to the cytochrome P450 family.</text>
</comment>
<dbReference type="PRINTS" id="PR00385">
    <property type="entry name" value="P450"/>
</dbReference>
<evidence type="ECO:0000313" key="15">
    <source>
        <dbReference type="EMBL" id="GJE99707.1"/>
    </source>
</evidence>
<dbReference type="OrthoDB" id="2789670at2759"/>
<sequence length="528" mass="59980">MDLSNLPKLNTLDIFLCGAAVIILHQLYSRLTQRRPPYPPGPPGYPLIGHLKSPENPISDVYRDWGREYNTDVVHLTIVGTHIVVLNSLQACTDLLEKRSPIYSDRPLVGMTMLADLCGLGWSFGFQHFGQTWRDGRKAFQSQFNSTSVRRFRPTVAYELHRFLARLVESPHTWEHHLEMMSGGLIMNVAYGIDVRDENDPYLLASERTAECGRVTLVPGNYLVDSLPFLKYVPEWFPGANFKREAREWRRSIMYALHAPYEVVKTRMEKNPETAPDCVARFLMEEVVNPAKDHAYWEQIAKSVTGSMYIAGSETTSSGITSFMLAMTLYPEVQRRAQASIDAVCAGRLPDFGDEAALPYVHALVRECLRWNPIVPMNLAHRCMEDDIYKEYLIPKGSVVVANIRAIMHDTDVFPDPTRFKPERFLKQSADGTLELNNDILDPTRIAFGFGRRECPGRFMAYQAFWLAVANILASFNVECKKDDLGRPIVPSGEYYLGFTNRPKPFPCEIRLRSREHKALVLQAAGVV</sequence>
<reference evidence="15 16" key="1">
    <citation type="submission" date="2021-08" db="EMBL/GenBank/DDBJ databases">
        <title>Draft Genome Sequence of Phanerochaete sordida strain YK-624.</title>
        <authorList>
            <person name="Mori T."/>
            <person name="Dohra H."/>
            <person name="Suzuki T."/>
            <person name="Kawagishi H."/>
            <person name="Hirai H."/>
        </authorList>
    </citation>
    <scope>NUCLEOTIDE SEQUENCE [LARGE SCALE GENOMIC DNA]</scope>
    <source>
        <strain evidence="15 16">YK-624</strain>
    </source>
</reference>
<dbReference type="InterPro" id="IPR050364">
    <property type="entry name" value="Cytochrome_P450_fung"/>
</dbReference>
<evidence type="ECO:0000256" key="5">
    <source>
        <dbReference type="ARBA" id="ARBA00022617"/>
    </source>
</evidence>
<evidence type="ECO:0000256" key="11">
    <source>
        <dbReference type="ARBA" id="ARBA00023033"/>
    </source>
</evidence>
<dbReference type="GO" id="GO:0004497">
    <property type="term" value="F:monooxygenase activity"/>
    <property type="evidence" value="ECO:0007669"/>
    <property type="project" value="UniProtKB-KW"/>
</dbReference>
<dbReference type="SUPFAM" id="SSF48264">
    <property type="entry name" value="Cytochrome P450"/>
    <property type="match status" value="1"/>
</dbReference>
<organism evidence="15 16">
    <name type="scientific">Phanerochaete sordida</name>
    <dbReference type="NCBI Taxonomy" id="48140"/>
    <lineage>
        <taxon>Eukaryota</taxon>
        <taxon>Fungi</taxon>
        <taxon>Dikarya</taxon>
        <taxon>Basidiomycota</taxon>
        <taxon>Agaricomycotina</taxon>
        <taxon>Agaricomycetes</taxon>
        <taxon>Polyporales</taxon>
        <taxon>Phanerochaetaceae</taxon>
        <taxon>Phanerochaete</taxon>
    </lineage>
</organism>
<keyword evidence="12" id="KW-0472">Membrane</keyword>
<comment type="caution">
    <text evidence="15">The sequence shown here is derived from an EMBL/GenBank/DDBJ whole genome shotgun (WGS) entry which is preliminary data.</text>
</comment>
<comment type="subcellular location">
    <subcellularLocation>
        <location evidence="2">Membrane</location>
        <topology evidence="2">Single-pass membrane protein</topology>
    </subcellularLocation>
</comment>
<gene>
    <name evidence="15" type="ORF">PsYK624_159780</name>
</gene>
<keyword evidence="16" id="KW-1185">Reference proteome</keyword>
<dbReference type="Gene3D" id="1.10.630.10">
    <property type="entry name" value="Cytochrome P450"/>
    <property type="match status" value="1"/>
</dbReference>
<name>A0A9P3GQ51_9APHY</name>
<dbReference type="InterPro" id="IPR001128">
    <property type="entry name" value="Cyt_P450"/>
</dbReference>
<dbReference type="PANTHER" id="PTHR46300">
    <property type="entry name" value="P450, PUTATIVE (EUROFUNG)-RELATED-RELATED"/>
    <property type="match status" value="1"/>
</dbReference>
<keyword evidence="10 13" id="KW-0408">Iron</keyword>
<dbReference type="GO" id="GO:0016705">
    <property type="term" value="F:oxidoreductase activity, acting on paired donors, with incorporation or reduction of molecular oxygen"/>
    <property type="evidence" value="ECO:0007669"/>
    <property type="project" value="InterPro"/>
</dbReference>
<evidence type="ECO:0000256" key="7">
    <source>
        <dbReference type="ARBA" id="ARBA00022723"/>
    </source>
</evidence>
<keyword evidence="9 14" id="KW-0560">Oxidoreductase</keyword>
<proteinExistence type="inferred from homology"/>
<evidence type="ECO:0000256" key="2">
    <source>
        <dbReference type="ARBA" id="ARBA00004167"/>
    </source>
</evidence>
<dbReference type="PANTHER" id="PTHR46300:SF7">
    <property type="entry name" value="P450, PUTATIVE (EUROFUNG)-RELATED"/>
    <property type="match status" value="1"/>
</dbReference>
<dbReference type="PROSITE" id="PS00086">
    <property type="entry name" value="CYTOCHROME_P450"/>
    <property type="match status" value="1"/>
</dbReference>